<name>A0ABT0HS99_9BACT</name>
<gene>
    <name evidence="1" type="ORF">M0L20_24480</name>
</gene>
<sequence length="190" mass="20482">MKTIQWLSIALIGLLGCSKSTPDPVAGEDTKATLNGQGWSGISTAWKNPSDSCGTNTINLTIQNKLAYHKARLRAPAICAGYCGDQSLSFTRIPLAVGVYALSTHQPCSASPNQVGVSFTTLIGGDVIRDQYQPDLTRTATIKVTKYDPQSGEMEGTFEVTLLRDTRRQLTSDAAETVHFQNGSFKTKLP</sequence>
<dbReference type="PROSITE" id="PS51257">
    <property type="entry name" value="PROKAR_LIPOPROTEIN"/>
    <property type="match status" value="1"/>
</dbReference>
<organism evidence="1 2">
    <name type="scientific">Spirosoma liriopis</name>
    <dbReference type="NCBI Taxonomy" id="2937440"/>
    <lineage>
        <taxon>Bacteria</taxon>
        <taxon>Pseudomonadati</taxon>
        <taxon>Bacteroidota</taxon>
        <taxon>Cytophagia</taxon>
        <taxon>Cytophagales</taxon>
        <taxon>Cytophagaceae</taxon>
        <taxon>Spirosoma</taxon>
    </lineage>
</organism>
<evidence type="ECO:0000313" key="1">
    <source>
        <dbReference type="EMBL" id="MCK8495051.1"/>
    </source>
</evidence>
<reference evidence="1 2" key="1">
    <citation type="submission" date="2022-04" db="EMBL/GenBank/DDBJ databases">
        <title>Spirosoma sp. strain RP8 genome sequencing and assembly.</title>
        <authorList>
            <person name="Jung Y."/>
        </authorList>
    </citation>
    <scope>NUCLEOTIDE SEQUENCE [LARGE SCALE GENOMIC DNA]</scope>
    <source>
        <strain evidence="1 2">RP8</strain>
    </source>
</reference>
<proteinExistence type="predicted"/>
<dbReference type="EMBL" id="JALPRF010000006">
    <property type="protein sequence ID" value="MCK8495051.1"/>
    <property type="molecule type" value="Genomic_DNA"/>
</dbReference>
<protein>
    <submittedName>
        <fullName evidence="1">Uncharacterized protein</fullName>
    </submittedName>
</protein>
<dbReference type="RefSeq" id="WP_248479718.1">
    <property type="nucleotide sequence ID" value="NZ_JALPRF010000006.1"/>
</dbReference>
<comment type="caution">
    <text evidence="1">The sequence shown here is derived from an EMBL/GenBank/DDBJ whole genome shotgun (WGS) entry which is preliminary data.</text>
</comment>
<keyword evidence="2" id="KW-1185">Reference proteome</keyword>
<evidence type="ECO:0000313" key="2">
    <source>
        <dbReference type="Proteomes" id="UP001202180"/>
    </source>
</evidence>
<dbReference type="Proteomes" id="UP001202180">
    <property type="component" value="Unassembled WGS sequence"/>
</dbReference>
<accession>A0ABT0HS99</accession>